<dbReference type="Gene3D" id="1.20.1070.10">
    <property type="entry name" value="Rhodopsin 7-helix transmembrane proteins"/>
    <property type="match status" value="1"/>
</dbReference>
<evidence type="ECO:0000313" key="7">
    <source>
        <dbReference type="Ensembl" id="ENSSFAP00005003492.1"/>
    </source>
</evidence>
<dbReference type="InterPro" id="IPR000276">
    <property type="entry name" value="GPCR_Rhodpsn"/>
</dbReference>
<dbReference type="Ensembl" id="ENSSFAT00005003744.1">
    <property type="protein sequence ID" value="ENSSFAP00005003492.1"/>
    <property type="gene ID" value="ENSSFAG00005002352.1"/>
</dbReference>
<dbReference type="InterPro" id="IPR052921">
    <property type="entry name" value="GPCR1_Superfamily_Member"/>
</dbReference>
<keyword evidence="8" id="KW-1185">Reference proteome</keyword>
<dbReference type="Proteomes" id="UP000472267">
    <property type="component" value="Chromosome 5"/>
</dbReference>
<dbReference type="GO" id="GO:0016020">
    <property type="term" value="C:membrane"/>
    <property type="evidence" value="ECO:0007669"/>
    <property type="project" value="UniProtKB-SubCell"/>
</dbReference>
<dbReference type="Pfam" id="PF00001">
    <property type="entry name" value="7tm_1"/>
    <property type="match status" value="1"/>
</dbReference>
<evidence type="ECO:0000256" key="1">
    <source>
        <dbReference type="ARBA" id="ARBA00004370"/>
    </source>
</evidence>
<evidence type="ECO:0000256" key="2">
    <source>
        <dbReference type="ARBA" id="ARBA00022692"/>
    </source>
</evidence>
<dbReference type="OMA" id="IQCERDN"/>
<keyword evidence="2 5" id="KW-0812">Transmembrane</keyword>
<dbReference type="InParanoid" id="A0A672FCV3"/>
<comment type="subcellular location">
    <subcellularLocation>
        <location evidence="1">Membrane</location>
    </subcellularLocation>
</comment>
<dbReference type="InterPro" id="IPR017452">
    <property type="entry name" value="GPCR_Rhodpsn_7TM"/>
</dbReference>
<organism evidence="7 8">
    <name type="scientific">Salarias fasciatus</name>
    <name type="common">Jewelled blenny</name>
    <name type="synonym">Blennius fasciatus</name>
    <dbReference type="NCBI Taxonomy" id="181472"/>
    <lineage>
        <taxon>Eukaryota</taxon>
        <taxon>Metazoa</taxon>
        <taxon>Chordata</taxon>
        <taxon>Craniata</taxon>
        <taxon>Vertebrata</taxon>
        <taxon>Euteleostomi</taxon>
        <taxon>Actinopterygii</taxon>
        <taxon>Neopterygii</taxon>
        <taxon>Teleostei</taxon>
        <taxon>Neoteleostei</taxon>
        <taxon>Acanthomorphata</taxon>
        <taxon>Ovalentaria</taxon>
        <taxon>Blenniimorphae</taxon>
        <taxon>Blenniiformes</taxon>
        <taxon>Blennioidei</taxon>
        <taxon>Blenniidae</taxon>
        <taxon>Salariinae</taxon>
        <taxon>Salarias</taxon>
    </lineage>
</organism>
<feature type="transmembrane region" description="Helical" evidence="5">
    <location>
        <begin position="109"/>
        <end position="127"/>
    </location>
</feature>
<feature type="transmembrane region" description="Helical" evidence="5">
    <location>
        <begin position="139"/>
        <end position="162"/>
    </location>
</feature>
<reference evidence="7" key="3">
    <citation type="submission" date="2025-09" db="UniProtKB">
        <authorList>
            <consortium name="Ensembl"/>
        </authorList>
    </citation>
    <scope>IDENTIFICATION</scope>
</reference>
<sequence length="319" mass="36294">MTSSSDANVSAVFHYRDTASSAVAKNVILLAIGVIINYINGTLVHTFRKHQIFYLNPRYILFIHLVINDMIQLTSSISLFVASYIFYKINASVCCLIITLALFTTSNTPLNLAVMAVECFIAICFPLRHNELCTIKRTYILIGCIWALSSISILADICIALATEPLRLLYSKLLCERNLVFRHPLSTKSQEISSIIYLIGVWITIFYTYLHIIFAAKAAKARNTILLHGFQLLLSMLTYVAHLLIKGLISLFPKNFSEIVFVVYVIVHIFPRLVSPIVYGLRDNTFRRYLKRHLLCAERPGINIEMAPKPMLQYSKPRR</sequence>
<reference evidence="7" key="1">
    <citation type="submission" date="2019-06" db="EMBL/GenBank/DDBJ databases">
        <authorList>
            <consortium name="Wellcome Sanger Institute Data Sharing"/>
        </authorList>
    </citation>
    <scope>NUCLEOTIDE SEQUENCE [LARGE SCALE GENOMIC DNA]</scope>
</reference>
<name>A0A672FCV3_SALFA</name>
<dbReference type="AlphaFoldDB" id="A0A672FCV3"/>
<feature type="transmembrane region" description="Helical" evidence="5">
    <location>
        <begin position="195"/>
        <end position="214"/>
    </location>
</feature>
<feature type="domain" description="G-protein coupled receptors family 1 profile" evidence="6">
    <location>
        <begin position="39"/>
        <end position="279"/>
    </location>
</feature>
<dbReference type="GO" id="GO:0004930">
    <property type="term" value="F:G protein-coupled receptor activity"/>
    <property type="evidence" value="ECO:0007669"/>
    <property type="project" value="InterPro"/>
</dbReference>
<evidence type="ECO:0000256" key="4">
    <source>
        <dbReference type="ARBA" id="ARBA00023136"/>
    </source>
</evidence>
<evidence type="ECO:0000256" key="3">
    <source>
        <dbReference type="ARBA" id="ARBA00022989"/>
    </source>
</evidence>
<accession>A0A672FCV3</accession>
<keyword evidence="3 5" id="KW-1133">Transmembrane helix</keyword>
<proteinExistence type="predicted"/>
<reference evidence="7" key="2">
    <citation type="submission" date="2025-08" db="UniProtKB">
        <authorList>
            <consortium name="Ensembl"/>
        </authorList>
    </citation>
    <scope>IDENTIFICATION</scope>
</reference>
<dbReference type="FunFam" id="1.20.1070.10:FF:000096">
    <property type="entry name" value="Odorant receptor 131-2"/>
    <property type="match status" value="1"/>
</dbReference>
<evidence type="ECO:0000259" key="6">
    <source>
        <dbReference type="PROSITE" id="PS50262"/>
    </source>
</evidence>
<dbReference type="PANTHER" id="PTHR26451:SF998">
    <property type="entry name" value="ODORANT RECEPTOR-RELATED"/>
    <property type="match status" value="1"/>
</dbReference>
<dbReference type="PANTHER" id="PTHR26451">
    <property type="entry name" value="G_PROTEIN_RECEP_F1_2 DOMAIN-CONTAINING PROTEIN"/>
    <property type="match status" value="1"/>
</dbReference>
<dbReference type="GO" id="GO:0004984">
    <property type="term" value="F:olfactory receptor activity"/>
    <property type="evidence" value="ECO:0007669"/>
    <property type="project" value="TreeGrafter"/>
</dbReference>
<dbReference type="GO" id="GO:0005549">
    <property type="term" value="F:odorant binding"/>
    <property type="evidence" value="ECO:0007669"/>
    <property type="project" value="TreeGrafter"/>
</dbReference>
<feature type="transmembrane region" description="Helical" evidence="5">
    <location>
        <begin position="22"/>
        <end position="39"/>
    </location>
</feature>
<dbReference type="SUPFAM" id="SSF81321">
    <property type="entry name" value="Family A G protein-coupled receptor-like"/>
    <property type="match status" value="1"/>
</dbReference>
<evidence type="ECO:0000256" key="5">
    <source>
        <dbReference type="SAM" id="Phobius"/>
    </source>
</evidence>
<feature type="transmembrane region" description="Helical" evidence="5">
    <location>
        <begin position="79"/>
        <end position="103"/>
    </location>
</feature>
<dbReference type="CDD" id="cd00637">
    <property type="entry name" value="7tm_classA_rhodopsin-like"/>
    <property type="match status" value="1"/>
</dbReference>
<dbReference type="PROSITE" id="PS50262">
    <property type="entry name" value="G_PROTEIN_RECEP_F1_2"/>
    <property type="match status" value="1"/>
</dbReference>
<protein>
    <recommendedName>
        <fullName evidence="6">G-protein coupled receptors family 1 profile domain-containing protein</fullName>
    </recommendedName>
</protein>
<keyword evidence="4 5" id="KW-0472">Membrane</keyword>
<feature type="transmembrane region" description="Helical" evidence="5">
    <location>
        <begin position="261"/>
        <end position="281"/>
    </location>
</feature>
<evidence type="ECO:0000313" key="8">
    <source>
        <dbReference type="Proteomes" id="UP000472267"/>
    </source>
</evidence>
<feature type="transmembrane region" description="Helical" evidence="5">
    <location>
        <begin position="226"/>
        <end position="249"/>
    </location>
</feature>